<evidence type="ECO:0000313" key="1">
    <source>
        <dbReference type="EMBL" id="KAG5186482.1"/>
    </source>
</evidence>
<comment type="caution">
    <text evidence="1">The sequence shown here is derived from an EMBL/GenBank/DDBJ whole genome shotgun (WGS) entry which is preliminary data.</text>
</comment>
<feature type="non-terminal residue" evidence="1">
    <location>
        <position position="1"/>
    </location>
</feature>
<evidence type="ECO:0000313" key="2">
    <source>
        <dbReference type="Proteomes" id="UP000664859"/>
    </source>
</evidence>
<gene>
    <name evidence="1" type="ORF">JKP88DRAFT_148864</name>
</gene>
<dbReference type="AlphaFoldDB" id="A0A835Z2R5"/>
<organism evidence="1 2">
    <name type="scientific">Tribonema minus</name>
    <dbReference type="NCBI Taxonomy" id="303371"/>
    <lineage>
        <taxon>Eukaryota</taxon>
        <taxon>Sar</taxon>
        <taxon>Stramenopiles</taxon>
        <taxon>Ochrophyta</taxon>
        <taxon>PX clade</taxon>
        <taxon>Xanthophyceae</taxon>
        <taxon>Tribonematales</taxon>
        <taxon>Tribonemataceae</taxon>
        <taxon>Tribonema</taxon>
    </lineage>
</organism>
<proteinExistence type="predicted"/>
<keyword evidence="2" id="KW-1185">Reference proteome</keyword>
<name>A0A835Z2R5_9STRA</name>
<dbReference type="Proteomes" id="UP000664859">
    <property type="component" value="Unassembled WGS sequence"/>
</dbReference>
<protein>
    <submittedName>
        <fullName evidence="1">Uncharacterized protein</fullName>
    </submittedName>
</protein>
<dbReference type="EMBL" id="JAFCMP010000112">
    <property type="protein sequence ID" value="KAG5186482.1"/>
    <property type="molecule type" value="Genomic_DNA"/>
</dbReference>
<sequence>PVYHFDYKETESPVNLTRFIQTKAAVADDTVSAVFRPAADGKGGFIHYFLFFMKDAGTSVLGFNMGSHEYDIEQTIVQVSSKGKIVAIEFMPHNTKEHFWIRDTKDLATIVRDGHAQVYVSRGKHGCYPVAGTVTRYLGAVSDVCDKPVKKSYAAVVLADAVANVKYIGTGFEGIKSRLVVNTSVPTIRLSEV</sequence>
<reference evidence="1" key="1">
    <citation type="submission" date="2021-02" db="EMBL/GenBank/DDBJ databases">
        <title>First Annotated Genome of the Yellow-green Alga Tribonema minus.</title>
        <authorList>
            <person name="Mahan K.M."/>
        </authorList>
    </citation>
    <scope>NUCLEOTIDE SEQUENCE</scope>
    <source>
        <strain evidence="1">UTEX B ZZ1240</strain>
    </source>
</reference>
<feature type="non-terminal residue" evidence="1">
    <location>
        <position position="193"/>
    </location>
</feature>
<accession>A0A835Z2R5</accession>